<dbReference type="GO" id="GO:0016811">
    <property type="term" value="F:hydrolase activity, acting on carbon-nitrogen (but not peptide) bonds, in linear amides"/>
    <property type="evidence" value="ECO:0007669"/>
    <property type="project" value="InterPro"/>
</dbReference>
<evidence type="ECO:0000256" key="1">
    <source>
        <dbReference type="ARBA" id="ARBA00004141"/>
    </source>
</evidence>
<dbReference type="GO" id="GO:0006672">
    <property type="term" value="P:ceramide metabolic process"/>
    <property type="evidence" value="ECO:0007669"/>
    <property type="project" value="InterPro"/>
</dbReference>
<feature type="transmembrane region" description="Helical" evidence="7">
    <location>
        <begin position="218"/>
        <end position="237"/>
    </location>
</feature>
<feature type="binding site" evidence="6">
    <location>
        <position position="250"/>
    </location>
    <ligand>
        <name>Zn(2+)</name>
        <dbReference type="ChEBI" id="CHEBI:29105"/>
        <note>catalytic</note>
    </ligand>
</feature>
<sequence length="271" mass="30395">MLYASSIDFTGLNMSDRHRLWMLSILSVGMLLLAALVPPIPQPVEYHQFADQRSYFDIPNFFNVVSNGAFLLVGMAGLGFLLHSRGAHAANAFVEPSERWPYLVLFLNVTMVCIGSAYYHLAPDNERLMWDRLPIAIGIMALLAATLSERVSPKVGLRLLPVLIAIGLGSVMHWHWSEQRGDGNLNFYIVAQFYSILLIILLAIYFRSRYARGADIYIALAIYAVAKLAEIADRAIYDFGQVISGHTVKHLLAAGAIYWVLRMLRKRTPLL</sequence>
<organism evidence="8 9">
    <name type="scientific">Nitrosospira briensis</name>
    <dbReference type="NCBI Taxonomy" id="35799"/>
    <lineage>
        <taxon>Bacteria</taxon>
        <taxon>Pseudomonadati</taxon>
        <taxon>Pseudomonadota</taxon>
        <taxon>Betaproteobacteria</taxon>
        <taxon>Nitrosomonadales</taxon>
        <taxon>Nitrosomonadaceae</taxon>
        <taxon>Nitrosospira</taxon>
    </lineage>
</organism>
<proteinExistence type="predicted"/>
<dbReference type="InterPro" id="IPR008901">
    <property type="entry name" value="ACER"/>
</dbReference>
<accession>A0A1I5EVT6</accession>
<evidence type="ECO:0000256" key="7">
    <source>
        <dbReference type="SAM" id="Phobius"/>
    </source>
</evidence>
<protein>
    <submittedName>
        <fullName evidence="8">Ceramidase</fullName>
    </submittedName>
</protein>
<evidence type="ECO:0000256" key="3">
    <source>
        <dbReference type="ARBA" id="ARBA00022801"/>
    </source>
</evidence>
<evidence type="ECO:0000256" key="4">
    <source>
        <dbReference type="ARBA" id="ARBA00022989"/>
    </source>
</evidence>
<feature type="binding site" evidence="6">
    <location>
        <position position="246"/>
    </location>
    <ligand>
        <name>Zn(2+)</name>
        <dbReference type="ChEBI" id="CHEBI:29105"/>
        <note>catalytic</note>
    </ligand>
</feature>
<keyword evidence="3" id="KW-0378">Hydrolase</keyword>
<feature type="transmembrane region" description="Helical" evidence="7">
    <location>
        <begin position="20"/>
        <end position="41"/>
    </location>
</feature>
<feature type="binding site" evidence="6">
    <location>
        <position position="120"/>
    </location>
    <ligand>
        <name>Zn(2+)</name>
        <dbReference type="ChEBI" id="CHEBI:29105"/>
        <note>catalytic</note>
    </ligand>
</feature>
<dbReference type="PANTHER" id="PTHR34368:SF1">
    <property type="entry name" value="OS01G0962200 PROTEIN"/>
    <property type="match status" value="1"/>
</dbReference>
<reference evidence="9" key="1">
    <citation type="submission" date="2016-10" db="EMBL/GenBank/DDBJ databases">
        <authorList>
            <person name="Varghese N."/>
        </authorList>
    </citation>
    <scope>NUCLEOTIDE SEQUENCE [LARGE SCALE GENOMIC DNA]</scope>
    <source>
        <strain evidence="9">Nsp8</strain>
    </source>
</reference>
<evidence type="ECO:0000256" key="6">
    <source>
        <dbReference type="PIRSR" id="PIRSR608901-2"/>
    </source>
</evidence>
<feature type="transmembrane region" description="Helical" evidence="7">
    <location>
        <begin position="159"/>
        <end position="176"/>
    </location>
</feature>
<dbReference type="AlphaFoldDB" id="A0A1I5EVT6"/>
<keyword evidence="9" id="KW-1185">Reference proteome</keyword>
<evidence type="ECO:0000256" key="5">
    <source>
        <dbReference type="ARBA" id="ARBA00023136"/>
    </source>
</evidence>
<dbReference type="GO" id="GO:0046872">
    <property type="term" value="F:metal ion binding"/>
    <property type="evidence" value="ECO:0007669"/>
    <property type="project" value="UniProtKB-KW"/>
</dbReference>
<keyword evidence="6" id="KW-0479">Metal-binding</keyword>
<evidence type="ECO:0000313" key="8">
    <source>
        <dbReference type="EMBL" id="SFO15557.1"/>
    </source>
</evidence>
<dbReference type="GO" id="GO:0016020">
    <property type="term" value="C:membrane"/>
    <property type="evidence" value="ECO:0007669"/>
    <property type="project" value="UniProtKB-SubCell"/>
</dbReference>
<keyword evidence="6" id="KW-0862">Zinc</keyword>
<feature type="transmembrane region" description="Helical" evidence="7">
    <location>
        <begin position="188"/>
        <end position="206"/>
    </location>
</feature>
<dbReference type="Pfam" id="PF05875">
    <property type="entry name" value="Ceramidase"/>
    <property type="match status" value="1"/>
</dbReference>
<feature type="transmembrane region" description="Helical" evidence="7">
    <location>
        <begin position="61"/>
        <end position="82"/>
    </location>
</feature>
<dbReference type="PANTHER" id="PTHR34368">
    <property type="entry name" value="OS01G0962200 PROTEIN"/>
    <property type="match status" value="1"/>
</dbReference>
<keyword evidence="5 7" id="KW-0472">Membrane</keyword>
<dbReference type="EMBL" id="FOVJ01000009">
    <property type="protein sequence ID" value="SFO15557.1"/>
    <property type="molecule type" value="Genomic_DNA"/>
</dbReference>
<feature type="transmembrane region" description="Helical" evidence="7">
    <location>
        <begin position="102"/>
        <end position="122"/>
    </location>
</feature>
<keyword evidence="2 7" id="KW-0812">Transmembrane</keyword>
<comment type="subcellular location">
    <subcellularLocation>
        <location evidence="1">Membrane</location>
        <topology evidence="1">Multi-pass membrane protein</topology>
    </subcellularLocation>
</comment>
<name>A0A1I5EVT6_9PROT</name>
<gene>
    <name evidence="8" type="ORF">SAMN05216386_2780</name>
</gene>
<feature type="transmembrane region" description="Helical" evidence="7">
    <location>
        <begin position="243"/>
        <end position="261"/>
    </location>
</feature>
<evidence type="ECO:0000313" key="9">
    <source>
        <dbReference type="Proteomes" id="UP000183107"/>
    </source>
</evidence>
<feature type="transmembrane region" description="Helical" evidence="7">
    <location>
        <begin position="128"/>
        <end position="147"/>
    </location>
</feature>
<evidence type="ECO:0000256" key="2">
    <source>
        <dbReference type="ARBA" id="ARBA00022692"/>
    </source>
</evidence>
<keyword evidence="4 7" id="KW-1133">Transmembrane helix</keyword>
<comment type="cofactor">
    <cofactor evidence="6">
        <name>Zn(2+)</name>
        <dbReference type="ChEBI" id="CHEBI:29105"/>
    </cofactor>
</comment>
<dbReference type="Proteomes" id="UP000183107">
    <property type="component" value="Unassembled WGS sequence"/>
</dbReference>